<gene>
    <name evidence="1" type="ORF">PVK06_020567</name>
</gene>
<sequence length="115" mass="12724">MDVVCRPRDHVLHLVKNVRKLGDLRHKCAIDSSRQQTISITTRGTYFGAPTSPHTTPYVDVEVEPHVGIDVDVCTATDDDTDAYANASVDDDVDAWSGGYMMSIEDNATIDNEER</sequence>
<name>A0ABR0PMS8_GOSAR</name>
<protein>
    <submittedName>
        <fullName evidence="1">Uncharacterized protein</fullName>
    </submittedName>
</protein>
<evidence type="ECO:0000313" key="1">
    <source>
        <dbReference type="EMBL" id="KAK5825708.1"/>
    </source>
</evidence>
<comment type="caution">
    <text evidence="1">The sequence shown here is derived from an EMBL/GenBank/DDBJ whole genome shotgun (WGS) entry which is preliminary data.</text>
</comment>
<proteinExistence type="predicted"/>
<reference evidence="1 2" key="1">
    <citation type="submission" date="2023-03" db="EMBL/GenBank/DDBJ databases">
        <title>WGS of Gossypium arboreum.</title>
        <authorList>
            <person name="Yu D."/>
        </authorList>
    </citation>
    <scope>NUCLEOTIDE SEQUENCE [LARGE SCALE GENOMIC DNA]</scope>
    <source>
        <tissue evidence="1">Leaf</tissue>
    </source>
</reference>
<dbReference type="Proteomes" id="UP001358586">
    <property type="component" value="Chromosome 6"/>
</dbReference>
<evidence type="ECO:0000313" key="2">
    <source>
        <dbReference type="Proteomes" id="UP001358586"/>
    </source>
</evidence>
<keyword evidence="2" id="KW-1185">Reference proteome</keyword>
<dbReference type="EMBL" id="JARKNE010000006">
    <property type="protein sequence ID" value="KAK5825708.1"/>
    <property type="molecule type" value="Genomic_DNA"/>
</dbReference>
<accession>A0ABR0PMS8</accession>
<organism evidence="1 2">
    <name type="scientific">Gossypium arboreum</name>
    <name type="common">Tree cotton</name>
    <name type="synonym">Gossypium nanking</name>
    <dbReference type="NCBI Taxonomy" id="29729"/>
    <lineage>
        <taxon>Eukaryota</taxon>
        <taxon>Viridiplantae</taxon>
        <taxon>Streptophyta</taxon>
        <taxon>Embryophyta</taxon>
        <taxon>Tracheophyta</taxon>
        <taxon>Spermatophyta</taxon>
        <taxon>Magnoliopsida</taxon>
        <taxon>eudicotyledons</taxon>
        <taxon>Gunneridae</taxon>
        <taxon>Pentapetalae</taxon>
        <taxon>rosids</taxon>
        <taxon>malvids</taxon>
        <taxon>Malvales</taxon>
        <taxon>Malvaceae</taxon>
        <taxon>Malvoideae</taxon>
        <taxon>Gossypium</taxon>
    </lineage>
</organism>